<dbReference type="EMBL" id="JAGSXH010000014">
    <property type="protein sequence ID" value="MBS2962682.1"/>
    <property type="molecule type" value="Genomic_DNA"/>
</dbReference>
<dbReference type="GO" id="GO:0061522">
    <property type="term" value="F:1,4-dihydroxy-2-naphthoyl-CoA thioesterase activity"/>
    <property type="evidence" value="ECO:0007669"/>
    <property type="project" value="TreeGrafter"/>
</dbReference>
<proteinExistence type="inferred from homology"/>
<evidence type="ECO:0000259" key="3">
    <source>
        <dbReference type="Pfam" id="PF03061"/>
    </source>
</evidence>
<dbReference type="Pfam" id="PF03061">
    <property type="entry name" value="4HBT"/>
    <property type="match status" value="1"/>
</dbReference>
<name>A0A8J7WM55_9ACTN</name>
<dbReference type="InterPro" id="IPR029069">
    <property type="entry name" value="HotDog_dom_sf"/>
</dbReference>
<sequence>MGETQLPDEREFEDLIRDVYASGGSLGEKLGIRFTEISAQRLVATMPVEGNTQPAGLLHGGASAALAETLGSVGAAVHAGPGSLVLGVDINATHHRSARSGLVTGIATPLFLGRSMATYEIVITDEAQRRICTARISCLIRKP</sequence>
<reference evidence="4" key="1">
    <citation type="submission" date="2021-04" db="EMBL/GenBank/DDBJ databases">
        <title>Genome based classification of Actinospica acidithermotolerans sp. nov., an actinobacterium isolated from an Indonesian hot spring.</title>
        <authorList>
            <person name="Kusuma A.B."/>
            <person name="Putra K.E."/>
            <person name="Nafisah S."/>
            <person name="Loh J."/>
            <person name="Nouioui I."/>
            <person name="Goodfellow M."/>
        </authorList>
    </citation>
    <scope>NUCLEOTIDE SEQUENCE</scope>
    <source>
        <strain evidence="4">DSM 45618</strain>
    </source>
</reference>
<feature type="domain" description="Thioesterase" evidence="3">
    <location>
        <begin position="56"/>
        <end position="132"/>
    </location>
</feature>
<dbReference type="Gene3D" id="3.10.129.10">
    <property type="entry name" value="Hotdog Thioesterase"/>
    <property type="match status" value="1"/>
</dbReference>
<evidence type="ECO:0000313" key="4">
    <source>
        <dbReference type="EMBL" id="MBS2962682.1"/>
    </source>
</evidence>
<accession>A0A8J7WM55</accession>
<evidence type="ECO:0000313" key="5">
    <source>
        <dbReference type="Proteomes" id="UP000677913"/>
    </source>
</evidence>
<gene>
    <name evidence="4" type="ORF">KGA66_06470</name>
</gene>
<comment type="caution">
    <text evidence="4">The sequence shown here is derived from an EMBL/GenBank/DDBJ whole genome shotgun (WGS) entry which is preliminary data.</text>
</comment>
<dbReference type="InterPro" id="IPR003736">
    <property type="entry name" value="PAAI_dom"/>
</dbReference>
<comment type="similarity">
    <text evidence="1">Belongs to the thioesterase PaaI family.</text>
</comment>
<dbReference type="PANTHER" id="PTHR43240:SF5">
    <property type="entry name" value="1,4-DIHYDROXY-2-NAPHTHOYL-COA THIOESTERASE 1"/>
    <property type="match status" value="1"/>
</dbReference>
<dbReference type="NCBIfam" id="TIGR00369">
    <property type="entry name" value="unchar_dom_1"/>
    <property type="match status" value="1"/>
</dbReference>
<dbReference type="CDD" id="cd03443">
    <property type="entry name" value="PaaI_thioesterase"/>
    <property type="match status" value="1"/>
</dbReference>
<dbReference type="PANTHER" id="PTHR43240">
    <property type="entry name" value="1,4-DIHYDROXY-2-NAPHTHOYL-COA THIOESTERASE 1"/>
    <property type="match status" value="1"/>
</dbReference>
<dbReference type="InterPro" id="IPR006683">
    <property type="entry name" value="Thioestr_dom"/>
</dbReference>
<dbReference type="SUPFAM" id="SSF54637">
    <property type="entry name" value="Thioesterase/thiol ester dehydrase-isomerase"/>
    <property type="match status" value="1"/>
</dbReference>
<protein>
    <submittedName>
        <fullName evidence="4">Hotdog fold thioesterase</fullName>
    </submittedName>
</protein>
<organism evidence="4 5">
    <name type="scientific">Actinocrinis puniceicyclus</name>
    <dbReference type="NCBI Taxonomy" id="977794"/>
    <lineage>
        <taxon>Bacteria</taxon>
        <taxon>Bacillati</taxon>
        <taxon>Actinomycetota</taxon>
        <taxon>Actinomycetes</taxon>
        <taxon>Catenulisporales</taxon>
        <taxon>Actinospicaceae</taxon>
        <taxon>Actinocrinis</taxon>
    </lineage>
</organism>
<dbReference type="RefSeq" id="WP_211465605.1">
    <property type="nucleotide sequence ID" value="NZ_JAGSXH010000014.1"/>
</dbReference>
<dbReference type="AlphaFoldDB" id="A0A8J7WM55"/>
<dbReference type="GO" id="GO:0005829">
    <property type="term" value="C:cytosol"/>
    <property type="evidence" value="ECO:0007669"/>
    <property type="project" value="TreeGrafter"/>
</dbReference>
<evidence type="ECO:0000256" key="1">
    <source>
        <dbReference type="ARBA" id="ARBA00008324"/>
    </source>
</evidence>
<dbReference type="Proteomes" id="UP000677913">
    <property type="component" value="Unassembled WGS sequence"/>
</dbReference>
<evidence type="ECO:0000256" key="2">
    <source>
        <dbReference type="ARBA" id="ARBA00022801"/>
    </source>
</evidence>
<keyword evidence="5" id="KW-1185">Reference proteome</keyword>
<keyword evidence="2" id="KW-0378">Hydrolase</keyword>